<protein>
    <submittedName>
        <fullName evidence="4">Glycosyltransferase family 4 protein</fullName>
    </submittedName>
</protein>
<feature type="compositionally biased region" description="Basic and acidic residues" evidence="1">
    <location>
        <begin position="356"/>
        <end position="367"/>
    </location>
</feature>
<dbReference type="EMBL" id="JBHUMY010000001">
    <property type="protein sequence ID" value="MFD2659039.1"/>
    <property type="molecule type" value="Genomic_DNA"/>
</dbReference>
<evidence type="ECO:0000313" key="4">
    <source>
        <dbReference type="EMBL" id="MFD2659039.1"/>
    </source>
</evidence>
<dbReference type="Proteomes" id="UP001597493">
    <property type="component" value="Unassembled WGS sequence"/>
</dbReference>
<feature type="domain" description="Glycosyltransferase subfamily 4-like N-terminal" evidence="3">
    <location>
        <begin position="19"/>
        <end position="130"/>
    </location>
</feature>
<proteinExistence type="predicted"/>
<dbReference type="Pfam" id="PF00534">
    <property type="entry name" value="Glycos_transf_1"/>
    <property type="match status" value="1"/>
</dbReference>
<sequence length="367" mass="40737">MRIVHVAPCHETVPPAKDGGTERMIHELSEGLKAAGHEIVVYAPPGSSSSGTLIPYPGSHMPEEDIARFVRRTLPANVDIVHDHTFTSTVGRLKLPGIPVVCTLHLPVNNGVDHPVYVSRRALEIIGHNKGDFIYNGIRPEHYQFSADKHSYLLFIGRIIREKGIEHALDIADLTGDPLVIAGPIHDQELFDTVIKPRIQRNRGIRYVGSVGGQYKQDLLKHAKCVLFPSIWEEPFGFVMIEAMACGTPVLAFRNGAATEILEPFPQLLCGSAGEMAQKVHSIQGLFPPETLRKFVEERFTTAIMASRYLELYDRLSQSYKRKSSRSVRTTGEGAGIQKPHRRKPKTGAGGSTKRNRSEKSGMKKKR</sequence>
<feature type="domain" description="Glycosyl transferase family 1" evidence="2">
    <location>
        <begin position="147"/>
        <end position="265"/>
    </location>
</feature>
<gene>
    <name evidence="4" type="ORF">ACFSW5_02035</name>
</gene>
<dbReference type="Gene3D" id="3.40.50.2000">
    <property type="entry name" value="Glycogen Phosphorylase B"/>
    <property type="match status" value="2"/>
</dbReference>
<reference evidence="5" key="1">
    <citation type="journal article" date="2019" name="Int. J. Syst. Evol. Microbiol.">
        <title>The Global Catalogue of Microorganisms (GCM) 10K type strain sequencing project: providing services to taxonomists for standard genome sequencing and annotation.</title>
        <authorList>
            <consortium name="The Broad Institute Genomics Platform"/>
            <consortium name="The Broad Institute Genome Sequencing Center for Infectious Disease"/>
            <person name="Wu L."/>
            <person name="Ma J."/>
        </authorList>
    </citation>
    <scope>NUCLEOTIDE SEQUENCE [LARGE SCALE GENOMIC DNA]</scope>
    <source>
        <strain evidence="5">TISTR 1827</strain>
    </source>
</reference>
<dbReference type="InterPro" id="IPR028098">
    <property type="entry name" value="Glyco_trans_4-like_N"/>
</dbReference>
<dbReference type="Pfam" id="PF13439">
    <property type="entry name" value="Glyco_transf_4"/>
    <property type="match status" value="1"/>
</dbReference>
<keyword evidence="5" id="KW-1185">Reference proteome</keyword>
<dbReference type="PANTHER" id="PTHR12526">
    <property type="entry name" value="GLYCOSYLTRANSFERASE"/>
    <property type="match status" value="1"/>
</dbReference>
<evidence type="ECO:0000256" key="1">
    <source>
        <dbReference type="SAM" id="MobiDB-lite"/>
    </source>
</evidence>
<name>A0ABW5QRT5_9BACL</name>
<accession>A0ABW5QRT5</accession>
<dbReference type="SUPFAM" id="SSF53756">
    <property type="entry name" value="UDP-Glycosyltransferase/glycogen phosphorylase"/>
    <property type="match status" value="1"/>
</dbReference>
<dbReference type="PANTHER" id="PTHR12526:SF595">
    <property type="entry name" value="BLL5217 PROTEIN"/>
    <property type="match status" value="1"/>
</dbReference>
<comment type="caution">
    <text evidence="4">The sequence shown here is derived from an EMBL/GenBank/DDBJ whole genome shotgun (WGS) entry which is preliminary data.</text>
</comment>
<evidence type="ECO:0000313" key="5">
    <source>
        <dbReference type="Proteomes" id="UP001597493"/>
    </source>
</evidence>
<dbReference type="RefSeq" id="WP_379269189.1">
    <property type="nucleotide sequence ID" value="NZ_JBHUGT010000031.1"/>
</dbReference>
<dbReference type="CDD" id="cd03802">
    <property type="entry name" value="GT4_AviGT4-like"/>
    <property type="match status" value="1"/>
</dbReference>
<organism evidence="4 5">
    <name type="scientific">Paenibacillus thailandensis</name>
    <dbReference type="NCBI Taxonomy" id="393250"/>
    <lineage>
        <taxon>Bacteria</taxon>
        <taxon>Bacillati</taxon>
        <taxon>Bacillota</taxon>
        <taxon>Bacilli</taxon>
        <taxon>Bacillales</taxon>
        <taxon>Paenibacillaceae</taxon>
        <taxon>Paenibacillus</taxon>
    </lineage>
</organism>
<feature type="region of interest" description="Disordered" evidence="1">
    <location>
        <begin position="323"/>
        <end position="367"/>
    </location>
</feature>
<evidence type="ECO:0000259" key="2">
    <source>
        <dbReference type="Pfam" id="PF00534"/>
    </source>
</evidence>
<evidence type="ECO:0000259" key="3">
    <source>
        <dbReference type="Pfam" id="PF13439"/>
    </source>
</evidence>
<dbReference type="InterPro" id="IPR001296">
    <property type="entry name" value="Glyco_trans_1"/>
</dbReference>